<feature type="signal peptide" evidence="5">
    <location>
        <begin position="1"/>
        <end position="24"/>
    </location>
</feature>
<evidence type="ECO:0000259" key="6">
    <source>
        <dbReference type="Pfam" id="PF00150"/>
    </source>
</evidence>
<dbReference type="PANTHER" id="PTHR31263">
    <property type="entry name" value="CELLULASE FAMILY PROTEIN (AFU_ORTHOLOGUE AFUA_5G14560)"/>
    <property type="match status" value="1"/>
</dbReference>
<keyword evidence="3 4" id="KW-0326">Glycosidase</keyword>
<proteinExistence type="inferred from homology"/>
<comment type="similarity">
    <text evidence="1 4">Belongs to the glycosyl hydrolase 5 (cellulase A) family.</text>
</comment>
<dbReference type="Proteomes" id="UP001174934">
    <property type="component" value="Unassembled WGS sequence"/>
</dbReference>
<evidence type="ECO:0000256" key="5">
    <source>
        <dbReference type="SAM" id="SignalP"/>
    </source>
</evidence>
<protein>
    <submittedName>
        <fullName evidence="7">Glycoside hydrolase family 5 protein</fullName>
    </submittedName>
</protein>
<reference evidence="7" key="1">
    <citation type="submission" date="2023-06" db="EMBL/GenBank/DDBJ databases">
        <title>Genome-scale phylogeny and comparative genomics of the fungal order Sordariales.</title>
        <authorList>
            <consortium name="Lawrence Berkeley National Laboratory"/>
            <person name="Hensen N."/>
            <person name="Bonometti L."/>
            <person name="Westerberg I."/>
            <person name="Brannstrom I.O."/>
            <person name="Guillou S."/>
            <person name="Cros-Aarteil S."/>
            <person name="Calhoun S."/>
            <person name="Haridas S."/>
            <person name="Kuo A."/>
            <person name="Mondo S."/>
            <person name="Pangilinan J."/>
            <person name="Riley R."/>
            <person name="LaButti K."/>
            <person name="Andreopoulos B."/>
            <person name="Lipzen A."/>
            <person name="Chen C."/>
            <person name="Yanf M."/>
            <person name="Daum C."/>
            <person name="Ng V."/>
            <person name="Clum A."/>
            <person name="Steindorff A."/>
            <person name="Ohm R."/>
            <person name="Martin F."/>
            <person name="Silar P."/>
            <person name="Natvig D."/>
            <person name="Lalanne C."/>
            <person name="Gautier V."/>
            <person name="Ament-velasquez S.L."/>
            <person name="Kruys A."/>
            <person name="Hutchinson M.I."/>
            <person name="Powell A.J."/>
            <person name="Barry K."/>
            <person name="Miller A.N."/>
            <person name="Grigoriev I.V."/>
            <person name="Debuchy R."/>
            <person name="Gladieux P."/>
            <person name="Thoren M.H."/>
            <person name="Johannesson H."/>
        </authorList>
    </citation>
    <scope>NUCLEOTIDE SEQUENCE</scope>
    <source>
        <strain evidence="7">SMH3391-2</strain>
    </source>
</reference>
<evidence type="ECO:0000313" key="7">
    <source>
        <dbReference type="EMBL" id="KAK0637305.1"/>
    </source>
</evidence>
<evidence type="ECO:0000256" key="2">
    <source>
        <dbReference type="ARBA" id="ARBA00022801"/>
    </source>
</evidence>
<gene>
    <name evidence="7" type="ORF">B0T17DRAFT_481137</name>
</gene>
<dbReference type="Pfam" id="PF00150">
    <property type="entry name" value="Cellulase"/>
    <property type="match status" value="1"/>
</dbReference>
<keyword evidence="8" id="KW-1185">Reference proteome</keyword>
<keyword evidence="2 4" id="KW-0378">Hydrolase</keyword>
<dbReference type="AlphaFoldDB" id="A0AA39XQL3"/>
<comment type="caution">
    <text evidence="7">The sequence shown here is derived from an EMBL/GenBank/DDBJ whole genome shotgun (WGS) entry which is preliminary data.</text>
</comment>
<evidence type="ECO:0000256" key="1">
    <source>
        <dbReference type="ARBA" id="ARBA00005641"/>
    </source>
</evidence>
<dbReference type="Gene3D" id="3.20.20.80">
    <property type="entry name" value="Glycosidases"/>
    <property type="match status" value="1"/>
</dbReference>
<evidence type="ECO:0000256" key="3">
    <source>
        <dbReference type="ARBA" id="ARBA00023295"/>
    </source>
</evidence>
<feature type="domain" description="Glycoside hydrolase family 5" evidence="6">
    <location>
        <begin position="66"/>
        <end position="376"/>
    </location>
</feature>
<keyword evidence="5" id="KW-0732">Signal</keyword>
<dbReference type="GO" id="GO:0004553">
    <property type="term" value="F:hydrolase activity, hydrolyzing O-glycosyl compounds"/>
    <property type="evidence" value="ECO:0007669"/>
    <property type="project" value="InterPro"/>
</dbReference>
<evidence type="ECO:0000256" key="4">
    <source>
        <dbReference type="RuleBase" id="RU361153"/>
    </source>
</evidence>
<dbReference type="InterPro" id="IPR017853">
    <property type="entry name" value="GH"/>
</dbReference>
<dbReference type="InterPro" id="IPR001547">
    <property type="entry name" value="Glyco_hydro_5"/>
</dbReference>
<feature type="chain" id="PRO_5041446677" evidence="5">
    <location>
        <begin position="25"/>
        <end position="421"/>
    </location>
</feature>
<dbReference type="EMBL" id="JAULSR010000001">
    <property type="protein sequence ID" value="KAK0637305.1"/>
    <property type="molecule type" value="Genomic_DNA"/>
</dbReference>
<name>A0AA39XQL3_9PEZI</name>
<organism evidence="7 8">
    <name type="scientific">Bombardia bombarda</name>
    <dbReference type="NCBI Taxonomy" id="252184"/>
    <lineage>
        <taxon>Eukaryota</taxon>
        <taxon>Fungi</taxon>
        <taxon>Dikarya</taxon>
        <taxon>Ascomycota</taxon>
        <taxon>Pezizomycotina</taxon>
        <taxon>Sordariomycetes</taxon>
        <taxon>Sordariomycetidae</taxon>
        <taxon>Sordariales</taxon>
        <taxon>Lasiosphaeriaceae</taxon>
        <taxon>Bombardia</taxon>
    </lineage>
</organism>
<accession>A0AA39XQL3</accession>
<dbReference type="SUPFAM" id="SSF51445">
    <property type="entry name" value="(Trans)glycosidases"/>
    <property type="match status" value="1"/>
</dbReference>
<evidence type="ECO:0000313" key="8">
    <source>
        <dbReference type="Proteomes" id="UP001174934"/>
    </source>
</evidence>
<sequence length="421" mass="46631">MAHLPRLVATLGLLILPLATLILAQQPALPLHSSSRWILDANNQRIKFRCVNWAGHQEVNIPEGLDKQPLDYITSWIQQQGFNCVRLTYSIDHALHPDVKVADAFSSAAASSGAPLTAMTGLYANMAQKNPALANATTRDVFAAVVDSLWQHNVVTILDNHVSKASWCCNLTDGNGWWDTAFGYNDANSRFFHTQEWLDGLRAMATWAAGRKGVVAMSLRNELREFLLQDLNGRADWYTYVQQAGALVHAANPDVLVVVGGVQSTTDLTHLRAGRMLDTSAWAGKHVWEMHAYSFTVTFPDPFESCDVVKTEYGFWAGFVLEQGKAYTGPLILSEFGVGMTGGSEDGLVPKDKRYLDCLVDYMQNNDADWAVWALQGSYYVRDGVADWDEGWGVLAHDWSGWRNSKFPGMLGGMWKVTQGP</sequence>
<dbReference type="GO" id="GO:0000272">
    <property type="term" value="P:polysaccharide catabolic process"/>
    <property type="evidence" value="ECO:0007669"/>
    <property type="project" value="InterPro"/>
</dbReference>
<dbReference type="PANTHER" id="PTHR31263:SF0">
    <property type="entry name" value="CELLULASE FAMILY PROTEIN (AFU_ORTHOLOGUE AFUA_5G14560)"/>
    <property type="match status" value="1"/>
</dbReference>